<dbReference type="STRING" id="101127.A0A1X2G2L0"/>
<evidence type="ECO:0000256" key="2">
    <source>
        <dbReference type="SAM" id="MobiDB-lite"/>
    </source>
</evidence>
<dbReference type="SMART" id="SM00444">
    <property type="entry name" value="GYF"/>
    <property type="match status" value="1"/>
</dbReference>
<protein>
    <recommendedName>
        <fullName evidence="3">GYF domain-containing protein</fullName>
    </recommendedName>
</protein>
<feature type="region of interest" description="Disordered" evidence="2">
    <location>
        <begin position="328"/>
        <end position="412"/>
    </location>
</feature>
<dbReference type="OrthoDB" id="6415790at2759"/>
<feature type="compositionally biased region" description="Low complexity" evidence="2">
    <location>
        <begin position="366"/>
        <end position="412"/>
    </location>
</feature>
<dbReference type="EMBL" id="MCGT01000060">
    <property type="protein sequence ID" value="ORX42922.1"/>
    <property type="molecule type" value="Genomic_DNA"/>
</dbReference>
<dbReference type="Gene3D" id="3.30.1490.40">
    <property type="match status" value="1"/>
</dbReference>
<dbReference type="InterPro" id="IPR003169">
    <property type="entry name" value="GYF"/>
</dbReference>
<feature type="compositionally biased region" description="Basic and acidic residues" evidence="2">
    <location>
        <begin position="94"/>
        <end position="122"/>
    </location>
</feature>
<dbReference type="SUPFAM" id="SSF55277">
    <property type="entry name" value="GYF domain"/>
    <property type="match status" value="1"/>
</dbReference>
<dbReference type="PANTHER" id="PTHR14445">
    <property type="entry name" value="GRB10 INTERACTING GYF PROTEIN"/>
    <property type="match status" value="1"/>
</dbReference>
<evidence type="ECO:0000256" key="1">
    <source>
        <dbReference type="SAM" id="Coils"/>
    </source>
</evidence>
<feature type="compositionally biased region" description="Polar residues" evidence="2">
    <location>
        <begin position="352"/>
        <end position="365"/>
    </location>
</feature>
<feature type="region of interest" description="Disordered" evidence="2">
    <location>
        <begin position="815"/>
        <end position="888"/>
    </location>
</feature>
<dbReference type="Pfam" id="PF02213">
    <property type="entry name" value="GYF"/>
    <property type="match status" value="1"/>
</dbReference>
<feature type="compositionally biased region" description="Low complexity" evidence="2">
    <location>
        <begin position="638"/>
        <end position="648"/>
    </location>
</feature>
<keyword evidence="1" id="KW-0175">Coiled coil</keyword>
<gene>
    <name evidence="4" type="ORF">DM01DRAFT_1387239</name>
</gene>
<feature type="region of interest" description="Disordered" evidence="2">
    <location>
        <begin position="428"/>
        <end position="488"/>
    </location>
</feature>
<feature type="compositionally biased region" description="Basic and acidic residues" evidence="2">
    <location>
        <begin position="129"/>
        <end position="139"/>
    </location>
</feature>
<feature type="compositionally biased region" description="Polar residues" evidence="2">
    <location>
        <begin position="439"/>
        <end position="453"/>
    </location>
</feature>
<dbReference type="AlphaFoldDB" id="A0A1X2G2L0"/>
<feature type="compositionally biased region" description="Low complexity" evidence="2">
    <location>
        <begin position="541"/>
        <end position="556"/>
    </location>
</feature>
<organism evidence="4 5">
    <name type="scientific">Hesseltinella vesiculosa</name>
    <dbReference type="NCBI Taxonomy" id="101127"/>
    <lineage>
        <taxon>Eukaryota</taxon>
        <taxon>Fungi</taxon>
        <taxon>Fungi incertae sedis</taxon>
        <taxon>Mucoromycota</taxon>
        <taxon>Mucoromycotina</taxon>
        <taxon>Mucoromycetes</taxon>
        <taxon>Mucorales</taxon>
        <taxon>Cunninghamellaceae</taxon>
        <taxon>Hesseltinella</taxon>
    </lineage>
</organism>
<feature type="compositionally biased region" description="Basic and acidic residues" evidence="2">
    <location>
        <begin position="867"/>
        <end position="882"/>
    </location>
</feature>
<sequence>MTANMNFGAEWMRDQQVFGLEKQENQFKYSKEYMLSLYRPMDPPQQFEHVPYATVQHAVQPLAFEQITDDEHRLLQGPVHVDAPRPFRQSQGKNHQDRHQWSRGRRADGDDGWADHRRHQDGGRGAMHHQRDQDRRKESAPFQWYYRDPSGKVQGPFEADMMQEWFKAGFFGPTLMIRREDQPDFEPLASWANKICNDDEMFTSRMPVMNAPPGLGLPSMANATPPAVGTNPLLGNGPVTPSTSTSSISTMTPNGSVMGMAGTPASSALPAQGGARAFQSAAPFSLGNAGGINGGGWSTDRWNSPLDLFQQQQQQQQQQQWQQQAAFFQQQQQQQQPQQRMANPGSMMMDPSQHQQPFMSMSPNAQQHHQQLPMDLQQQQFGQQQPSQQSFASPQQPASFLSSSSSHPQLPSMVDPLLERQRSNHASPIVRPAALNGWRSGSGTPVETPSSPWGNFVSPMAANLSDDRAPGSPSHTRSPSPKQGPATASWSIDTSILNKQQDSLAWDEPESTSSKNPWTERADSQSQRGWAKAPVSPKGWSSTSSKPFSAPSQSRSAVDVSASNIITAPDSWDQGFHAGSGQSAASNEWQQPKQPELDQSGWDDQVSHAAQPVAASVSMDSVQQQLEQQKQQLRELQEQQLQLQQQKQLLEEKQKQQQQQQQQPKTSTEDGWGDSPSKTTGNFGGWGAPTEKALSTASAVDDGWGPTPAAAASTVTPAHAQTSTAAAEPKPKPKLVEQVATNLKKMSLQEIQKEEEEIAAKKRAKQAHERANAMAAMLIAEEEAAKAAATMKKLTPPAIPKVKAKSLREIQQEELRKQEQEKKHMKNKPLSLSSSGSLTSTWSPATGGWTSVTEPKGPSLREIQALEQKESDKKRKDSERRARQQAAATVIDDEPLDTTTLSWGVVTPGTRMPPSAPANNASPWAISASTSSSGKKTVRDIQSEELQQHAPPAWHTSYDDYEEEVNGDDWTTVQAKPKPVQPKTGPASYTWDSVVGATAKKAAPSNPGSAVKLVRPTAAATLSQRDASTPSDEFKTWCRNALRQLNPGVNPEEIISMFMSFPMESSTNEIIQDIIYANSTVMDGRRFASEFMKRRRAELTKVIPQEKKAALPGQSHDSFQVVGKKGKKSRD</sequence>
<evidence type="ECO:0000259" key="3">
    <source>
        <dbReference type="PROSITE" id="PS50829"/>
    </source>
</evidence>
<feature type="region of interest" description="Disordered" evidence="2">
    <location>
        <begin position="502"/>
        <end position="734"/>
    </location>
</feature>
<dbReference type="PANTHER" id="PTHR14445:SF36">
    <property type="entry name" value="FI03272P-RELATED"/>
    <property type="match status" value="1"/>
</dbReference>
<feature type="compositionally biased region" description="Polar residues" evidence="2">
    <location>
        <begin position="580"/>
        <end position="593"/>
    </location>
</feature>
<proteinExistence type="predicted"/>
<name>A0A1X2G2L0_9FUNG</name>
<feature type="compositionally biased region" description="Low complexity" evidence="2">
    <location>
        <begin position="706"/>
        <end position="720"/>
    </location>
</feature>
<feature type="region of interest" description="Disordered" evidence="2">
    <location>
        <begin position="82"/>
        <end position="140"/>
    </location>
</feature>
<keyword evidence="5" id="KW-1185">Reference proteome</keyword>
<dbReference type="Proteomes" id="UP000242146">
    <property type="component" value="Unassembled WGS sequence"/>
</dbReference>
<accession>A0A1X2G2L0</accession>
<feature type="compositionally biased region" description="Polar residues" evidence="2">
    <location>
        <begin position="473"/>
        <end position="488"/>
    </location>
</feature>
<dbReference type="CDD" id="cd00072">
    <property type="entry name" value="GYF"/>
    <property type="match status" value="1"/>
</dbReference>
<evidence type="ECO:0000313" key="5">
    <source>
        <dbReference type="Proteomes" id="UP000242146"/>
    </source>
</evidence>
<feature type="region of interest" description="Disordered" evidence="2">
    <location>
        <begin position="1103"/>
        <end position="1131"/>
    </location>
</feature>
<dbReference type="InterPro" id="IPR051640">
    <property type="entry name" value="GRB10-interact_GYF"/>
</dbReference>
<dbReference type="PROSITE" id="PS50829">
    <property type="entry name" value="GYF"/>
    <property type="match status" value="1"/>
</dbReference>
<feature type="domain" description="GYF" evidence="3">
    <location>
        <begin position="141"/>
        <end position="189"/>
    </location>
</feature>
<feature type="compositionally biased region" description="Low complexity" evidence="2">
    <location>
        <begin position="830"/>
        <end position="843"/>
    </location>
</feature>
<evidence type="ECO:0000313" key="4">
    <source>
        <dbReference type="EMBL" id="ORX42922.1"/>
    </source>
</evidence>
<feature type="coiled-coil region" evidence="1">
    <location>
        <begin position="744"/>
        <end position="771"/>
    </location>
</feature>
<dbReference type="InterPro" id="IPR035445">
    <property type="entry name" value="GYF-like_dom_sf"/>
</dbReference>
<dbReference type="GO" id="GO:0005829">
    <property type="term" value="C:cytosol"/>
    <property type="evidence" value="ECO:0007669"/>
    <property type="project" value="TreeGrafter"/>
</dbReference>
<feature type="compositionally biased region" description="Low complexity" evidence="2">
    <location>
        <begin position="328"/>
        <end position="339"/>
    </location>
</feature>
<reference evidence="4 5" key="1">
    <citation type="submission" date="2016-07" db="EMBL/GenBank/DDBJ databases">
        <title>Pervasive Adenine N6-methylation of Active Genes in Fungi.</title>
        <authorList>
            <consortium name="DOE Joint Genome Institute"/>
            <person name="Mondo S.J."/>
            <person name="Dannebaum R.O."/>
            <person name="Kuo R.C."/>
            <person name="Labutti K."/>
            <person name="Haridas S."/>
            <person name="Kuo A."/>
            <person name="Salamov A."/>
            <person name="Ahrendt S.R."/>
            <person name="Lipzen A."/>
            <person name="Sullivan W."/>
            <person name="Andreopoulos W.B."/>
            <person name="Clum A."/>
            <person name="Lindquist E."/>
            <person name="Daum C."/>
            <person name="Ramamoorthy G.K."/>
            <person name="Gryganskyi A."/>
            <person name="Culley D."/>
            <person name="Magnuson J.K."/>
            <person name="James T.Y."/>
            <person name="O'Malley M.A."/>
            <person name="Stajich J.E."/>
            <person name="Spatafora J.W."/>
            <person name="Visel A."/>
            <person name="Grigoriev I.V."/>
        </authorList>
    </citation>
    <scope>NUCLEOTIDE SEQUENCE [LARGE SCALE GENOMIC DNA]</scope>
    <source>
        <strain evidence="4 5">NRRL 3301</strain>
    </source>
</reference>
<comment type="caution">
    <text evidence="4">The sequence shown here is derived from an EMBL/GenBank/DDBJ whole genome shotgun (WGS) entry which is preliminary data.</text>
</comment>